<evidence type="ECO:0000256" key="1">
    <source>
        <dbReference type="SAM" id="MobiDB-lite"/>
    </source>
</evidence>
<sequence>MFESILLYVWLMAMVALLSWAVANDKRPEEDVFGVIYRMKNTRPSAPAEDATGRVRRGRRRSKRCRRST</sequence>
<keyword evidence="2" id="KW-0472">Membrane</keyword>
<protein>
    <submittedName>
        <fullName evidence="3">Uncharacterized protein</fullName>
    </submittedName>
</protein>
<evidence type="ECO:0000313" key="3">
    <source>
        <dbReference type="EMBL" id="SUS04165.1"/>
    </source>
</evidence>
<dbReference type="EMBL" id="UIDG01000024">
    <property type="protein sequence ID" value="SUS04165.1"/>
    <property type="molecule type" value="Genomic_DNA"/>
</dbReference>
<feature type="transmembrane region" description="Helical" evidence="2">
    <location>
        <begin position="6"/>
        <end position="23"/>
    </location>
</feature>
<keyword evidence="2" id="KW-0812">Transmembrane</keyword>
<proteinExistence type="predicted"/>
<evidence type="ECO:0000256" key="2">
    <source>
        <dbReference type="SAM" id="Phobius"/>
    </source>
</evidence>
<feature type="region of interest" description="Disordered" evidence="1">
    <location>
        <begin position="44"/>
        <end position="69"/>
    </location>
</feature>
<name>A0A380TAH1_9ZZZZ</name>
<accession>A0A380TAH1</accession>
<feature type="compositionally biased region" description="Basic residues" evidence="1">
    <location>
        <begin position="54"/>
        <end position="69"/>
    </location>
</feature>
<gene>
    <name evidence="3" type="ORF">DF3PB_120018</name>
</gene>
<dbReference type="AlphaFoldDB" id="A0A380TAH1"/>
<reference evidence="3" key="1">
    <citation type="submission" date="2018-07" db="EMBL/GenBank/DDBJ databases">
        <authorList>
            <person name="Quirk P.G."/>
            <person name="Krulwich T.A."/>
        </authorList>
    </citation>
    <scope>NUCLEOTIDE SEQUENCE</scope>
</reference>
<organism evidence="3">
    <name type="scientific">metagenome</name>
    <dbReference type="NCBI Taxonomy" id="256318"/>
    <lineage>
        <taxon>unclassified sequences</taxon>
        <taxon>metagenomes</taxon>
    </lineage>
</organism>
<keyword evidence="2" id="KW-1133">Transmembrane helix</keyword>